<organism evidence="5 6">
    <name type="scientific">Pseudocohnilembus persalinus</name>
    <name type="common">Ciliate</name>
    <dbReference type="NCBI Taxonomy" id="266149"/>
    <lineage>
        <taxon>Eukaryota</taxon>
        <taxon>Sar</taxon>
        <taxon>Alveolata</taxon>
        <taxon>Ciliophora</taxon>
        <taxon>Intramacronucleata</taxon>
        <taxon>Oligohymenophorea</taxon>
        <taxon>Scuticociliatia</taxon>
        <taxon>Philasterida</taxon>
        <taxon>Pseudocohnilembidae</taxon>
        <taxon>Pseudocohnilembus</taxon>
    </lineage>
</organism>
<dbReference type="InterPro" id="IPR058033">
    <property type="entry name" value="ARM_TBCD_2nd"/>
</dbReference>
<dbReference type="Proteomes" id="UP000054937">
    <property type="component" value="Unassembled WGS sequence"/>
</dbReference>
<dbReference type="Pfam" id="PF12612">
    <property type="entry name" value="TFCD_C"/>
    <property type="match status" value="1"/>
</dbReference>
<dbReference type="GO" id="GO:0007023">
    <property type="term" value="P:post-chaperonin tubulin folding pathway"/>
    <property type="evidence" value="ECO:0007669"/>
    <property type="project" value="InterPro"/>
</dbReference>
<dbReference type="PANTHER" id="PTHR12658:SF0">
    <property type="entry name" value="TUBULIN-SPECIFIC CHAPERONE D"/>
    <property type="match status" value="1"/>
</dbReference>
<feature type="domain" description="Tubulin-folding cofactor D C-terminal" evidence="3">
    <location>
        <begin position="1004"/>
        <end position="1233"/>
    </location>
</feature>
<sequence length="1334" mass="155307">MAFYLESQYLDLKKTYQNFSYEQILPESQQKELEKVKLLAKEQEEQQKTEIISQNTYLFVQEKELLQIDILNICYYFRIKHLSHLISNQEEIKSEKMAQKIKKFPFIKIKDRICFIIQKYQEQPVLLDSVMESLIYPIMGEVRLYLKEVMKHLGKEEIVQDFHDILEVNDLEPVCFYLASQREKQLEIWESKYVLLLWQSIIILVPFDLITIDSSLIDKEIPQEEGESEGIIDALIRLSKYYLNTPTKIRDASSQFLSNLFSRPDIQKTGKLYNYMKWATQQIEHCIKDDFQVSFVGGLYLSMVEVFKIGQRSELLEQIPILLQLITLSPKRANLENTSIRHLKCKLAQRIGMVYLRPRVVAWRYQRGQKNLLENMKQVGVESKLKSNVQSGFNLSLQQQDGKMQEEKNEAQKMQELDEQDYFEDVDEESLENIIDFLIENLRDKDTVVRWSAAKGLGRITSRLNNQMADDVVQATLELFSPNETENTWHGGCLTIGELSRRGLLLPRRLPDVFPIIDRALHFDVNQGNHHVGANVRDAACYISWAFARAYEPEVLKPYVQELSQNLLISCIYDREVNCRRAASASFQEHVGRQGTFKHGIEILTEADYFTLGLRNNAYLNVGVYVSWYQEYFSPFVEHLAFVKLKHLDIEIRKLSAAALALMTPLNPKLVAQQILPGLIDLCFNDNVHIRHGAVYGIGEILLGLSGLSENHCMQDEMKDSVFLKTVTKNERKLIQAGEYMTKFKKEYQQIRYQNNLQFIEPEVKEQILDIVNQIEKKRLFRGKGGEVMRVAVCRLIECISMSDFKLKSTQKKRFQDTIDECLKSFMETIQNAATKATRTYSQVYHKEVNKDNQLFIKKMLKSAPSDPNVAITRGYTRGLTNLSKEIQKEFLDQIFEVIRKNTKIKQKEVDDADTRKYAVQGIQALIEINGLGEETCITQEIFNEMIQIQLQVLNDYTTDRRGDIGSIVREASMSSMQVLVGEFSKQKKLKKNKIEISLEQIYSIIQALLQQLSEKIDRVRLTAGSALQYIIENCNDQLPEYPQKQLLTQVFSQENIKKRVQEDQEKFDQNFDTQVINMELEYFNTKNEDGSDFESSSQFIYYWNLPSAVFPIVVPLLSYKEYSYKVFKGLCISVGGITESVIKYSKIALTQYIQKAGKSENKDEIFTMLFENSLQILNDYSKDERVIVPLFNTLDFIMENNEISSWDKSIKYSEQLLEKIIQETQKTKSIHKLSASVGLIVGLVQLNNKNIQNKLYNLVHDYLVHKFPKVRKLMFDKFYIFLMSSGEDFFTEEKNDEIIEFLACIDFLDERFNPSEVTEQYFKLLGIEQNKLI</sequence>
<dbReference type="Gene3D" id="1.25.10.10">
    <property type="entry name" value="Leucine-rich Repeat Variant"/>
    <property type="match status" value="2"/>
</dbReference>
<proteinExistence type="predicted"/>
<dbReference type="GO" id="GO:0007021">
    <property type="term" value="P:tubulin complex assembly"/>
    <property type="evidence" value="ECO:0007669"/>
    <property type="project" value="InterPro"/>
</dbReference>
<dbReference type="InterPro" id="IPR033162">
    <property type="entry name" value="TBCD"/>
</dbReference>
<feature type="repeat" description="HEAT" evidence="2">
    <location>
        <begin position="434"/>
        <end position="471"/>
    </location>
</feature>
<dbReference type="OrthoDB" id="269822at2759"/>
<dbReference type="EMBL" id="LDAU01000107">
    <property type="protein sequence ID" value="KRX05461.1"/>
    <property type="molecule type" value="Genomic_DNA"/>
</dbReference>
<keyword evidence="1" id="KW-0143">Chaperone</keyword>
<reference evidence="5 6" key="1">
    <citation type="journal article" date="2015" name="Sci. Rep.">
        <title>Genome of the facultative scuticociliatosis pathogen Pseudocohnilembus persalinus provides insight into its virulence through horizontal gene transfer.</title>
        <authorList>
            <person name="Xiong J."/>
            <person name="Wang G."/>
            <person name="Cheng J."/>
            <person name="Tian M."/>
            <person name="Pan X."/>
            <person name="Warren A."/>
            <person name="Jiang C."/>
            <person name="Yuan D."/>
            <person name="Miao W."/>
        </authorList>
    </citation>
    <scope>NUCLEOTIDE SEQUENCE [LARGE SCALE GENOMIC DNA]</scope>
    <source>
        <strain evidence="5">36N120E</strain>
    </source>
</reference>
<dbReference type="InterPro" id="IPR011989">
    <property type="entry name" value="ARM-like"/>
</dbReference>
<name>A0A0V0QUC3_PSEPJ</name>
<dbReference type="InterPro" id="IPR016024">
    <property type="entry name" value="ARM-type_fold"/>
</dbReference>
<dbReference type="Pfam" id="PF23579">
    <property type="entry name" value="ARM_TBCD"/>
    <property type="match status" value="1"/>
</dbReference>
<evidence type="ECO:0000256" key="1">
    <source>
        <dbReference type="ARBA" id="ARBA00023186"/>
    </source>
</evidence>
<accession>A0A0V0QUC3</accession>
<feature type="domain" description="Tubulin-folding cofactor D ARM repeats" evidence="4">
    <location>
        <begin position="340"/>
        <end position="601"/>
    </location>
</feature>
<gene>
    <name evidence="5" type="ORF">PPERSA_04498</name>
</gene>
<dbReference type="PROSITE" id="PS50077">
    <property type="entry name" value="HEAT_REPEAT"/>
    <property type="match status" value="1"/>
</dbReference>
<dbReference type="Pfam" id="PF25767">
    <property type="entry name" value="ARM_TBCD_2nd"/>
    <property type="match status" value="1"/>
</dbReference>
<evidence type="ECO:0000313" key="5">
    <source>
        <dbReference type="EMBL" id="KRX05461.1"/>
    </source>
</evidence>
<dbReference type="OMA" id="EPHEAWH"/>
<comment type="caution">
    <text evidence="5">The sequence shown here is derived from an EMBL/GenBank/DDBJ whole genome shotgun (WGS) entry which is preliminary data.</text>
</comment>
<keyword evidence="6" id="KW-1185">Reference proteome</keyword>
<dbReference type="SUPFAM" id="SSF48371">
    <property type="entry name" value="ARM repeat"/>
    <property type="match status" value="1"/>
</dbReference>
<dbReference type="InterPro" id="IPR021133">
    <property type="entry name" value="HEAT_type_2"/>
</dbReference>
<evidence type="ECO:0000259" key="3">
    <source>
        <dbReference type="Pfam" id="PF12612"/>
    </source>
</evidence>
<dbReference type="GO" id="GO:0048487">
    <property type="term" value="F:beta-tubulin binding"/>
    <property type="evidence" value="ECO:0007669"/>
    <property type="project" value="InterPro"/>
</dbReference>
<evidence type="ECO:0000256" key="2">
    <source>
        <dbReference type="PROSITE-ProRule" id="PRU00103"/>
    </source>
</evidence>
<dbReference type="GO" id="GO:0005096">
    <property type="term" value="F:GTPase activator activity"/>
    <property type="evidence" value="ECO:0007669"/>
    <property type="project" value="InterPro"/>
</dbReference>
<dbReference type="GO" id="GO:0000226">
    <property type="term" value="P:microtubule cytoskeleton organization"/>
    <property type="evidence" value="ECO:0007669"/>
    <property type="project" value="TreeGrafter"/>
</dbReference>
<dbReference type="InParanoid" id="A0A0V0QUC3"/>
<evidence type="ECO:0000313" key="6">
    <source>
        <dbReference type="Proteomes" id="UP000054937"/>
    </source>
</evidence>
<protein>
    <submittedName>
        <fullName evidence="5">Armadillo-type fold</fullName>
    </submittedName>
</protein>
<dbReference type="PANTHER" id="PTHR12658">
    <property type="entry name" value="BETA-TUBULIN COFACTOR D"/>
    <property type="match status" value="1"/>
</dbReference>
<dbReference type="InterPro" id="IPR022577">
    <property type="entry name" value="TBCD_C"/>
</dbReference>
<evidence type="ECO:0000259" key="4">
    <source>
        <dbReference type="Pfam" id="PF25767"/>
    </source>
</evidence>